<feature type="transmembrane region" description="Helical" evidence="4">
    <location>
        <begin position="412"/>
        <end position="430"/>
    </location>
</feature>
<accession>A0ABV5HPW1</accession>
<evidence type="ECO:0000313" key="5">
    <source>
        <dbReference type="EMBL" id="MFB9136282.1"/>
    </source>
</evidence>
<keyword evidence="2 4" id="KW-1133">Transmembrane helix</keyword>
<feature type="transmembrane region" description="Helical" evidence="4">
    <location>
        <begin position="259"/>
        <end position="279"/>
    </location>
</feature>
<dbReference type="PANTHER" id="PTHR23526">
    <property type="entry name" value="INTEGRAL MEMBRANE TRANSPORT PROTEIN-RELATED"/>
    <property type="match status" value="1"/>
</dbReference>
<dbReference type="Proteomes" id="UP001589645">
    <property type="component" value="Unassembled WGS sequence"/>
</dbReference>
<evidence type="ECO:0000256" key="1">
    <source>
        <dbReference type="ARBA" id="ARBA00022692"/>
    </source>
</evidence>
<sequence>MKPDFNYAIYEKLVNDEDARACKAIPESACKVVPGNFVKIVYSQFFTKLGDALINPKVTLPWIMQSIGAPLFLIGWLVPIREAGSLVPQLAIAHYIRHLPVRKWVWVIGSLLQALCVVAIGVIALNLHGVIAGWLVIAVLTVFSLSRGLNSVAAKDVLGKTVPKNQRGRANGWSSSAAGLVTIGLAVLLATSDLWHWQQSEGFYAISLMLAGLVWLVAALIYAQINESRGEVDGARNGLSEAFKQLALIKTDTVFRRFLITRTLFLSTALSAPYYLLLAQKNEGSALWVLALFMFASGLASFVAGPFWGAMADRSSRSVMMLGASMCAVFGIALFVCDQWLSTWDYYSSLVAVLYFFVCIAHDGVRVGRKTYLVDIAEGDKRTRYVAVSNTVIGVMLLIMSLLGLLTQWMSISSLVLLLSVIVLGGVWMARQLPNVNA</sequence>
<feature type="transmembrane region" description="Helical" evidence="4">
    <location>
        <begin position="104"/>
        <end position="125"/>
    </location>
</feature>
<dbReference type="EMBL" id="JBHMEP010000004">
    <property type="protein sequence ID" value="MFB9136282.1"/>
    <property type="molecule type" value="Genomic_DNA"/>
</dbReference>
<dbReference type="SUPFAM" id="SSF103473">
    <property type="entry name" value="MFS general substrate transporter"/>
    <property type="match status" value="1"/>
</dbReference>
<dbReference type="Pfam" id="PF07690">
    <property type="entry name" value="MFS_1"/>
    <property type="match status" value="1"/>
</dbReference>
<keyword evidence="3 4" id="KW-0472">Membrane</keyword>
<feature type="transmembrane region" description="Helical" evidence="4">
    <location>
        <begin position="202"/>
        <end position="223"/>
    </location>
</feature>
<keyword evidence="6" id="KW-1185">Reference proteome</keyword>
<dbReference type="InterPro" id="IPR052528">
    <property type="entry name" value="Sugar_transport-like"/>
</dbReference>
<keyword evidence="1 4" id="KW-0812">Transmembrane</keyword>
<evidence type="ECO:0000256" key="3">
    <source>
        <dbReference type="ARBA" id="ARBA00023136"/>
    </source>
</evidence>
<organism evidence="5 6">
    <name type="scientific">Vibrio olivae</name>
    <dbReference type="NCBI Taxonomy" id="1243002"/>
    <lineage>
        <taxon>Bacteria</taxon>
        <taxon>Pseudomonadati</taxon>
        <taxon>Pseudomonadota</taxon>
        <taxon>Gammaproteobacteria</taxon>
        <taxon>Vibrionales</taxon>
        <taxon>Vibrionaceae</taxon>
        <taxon>Vibrio</taxon>
    </lineage>
</organism>
<feature type="transmembrane region" description="Helical" evidence="4">
    <location>
        <begin position="62"/>
        <end position="80"/>
    </location>
</feature>
<protein>
    <submittedName>
        <fullName evidence="5">MFS transporter</fullName>
    </submittedName>
</protein>
<evidence type="ECO:0000256" key="2">
    <source>
        <dbReference type="ARBA" id="ARBA00022989"/>
    </source>
</evidence>
<feature type="transmembrane region" description="Helical" evidence="4">
    <location>
        <begin position="170"/>
        <end position="190"/>
    </location>
</feature>
<dbReference type="InterPro" id="IPR011701">
    <property type="entry name" value="MFS"/>
</dbReference>
<evidence type="ECO:0000256" key="4">
    <source>
        <dbReference type="SAM" id="Phobius"/>
    </source>
</evidence>
<feature type="transmembrane region" description="Helical" evidence="4">
    <location>
        <begin position="385"/>
        <end position="406"/>
    </location>
</feature>
<gene>
    <name evidence="5" type="ORF">ACFFUV_15010</name>
</gene>
<dbReference type="PANTHER" id="PTHR23526:SF2">
    <property type="entry name" value="MAJOR FACILITATOR SUPERFAMILY (MFS) PROFILE DOMAIN-CONTAINING PROTEIN"/>
    <property type="match status" value="1"/>
</dbReference>
<feature type="transmembrane region" description="Helical" evidence="4">
    <location>
        <begin position="285"/>
        <end position="307"/>
    </location>
</feature>
<feature type="transmembrane region" description="Helical" evidence="4">
    <location>
        <begin position="131"/>
        <end position="149"/>
    </location>
</feature>
<evidence type="ECO:0000313" key="6">
    <source>
        <dbReference type="Proteomes" id="UP001589645"/>
    </source>
</evidence>
<name>A0ABV5HPW1_9VIBR</name>
<comment type="caution">
    <text evidence="5">The sequence shown here is derived from an EMBL/GenBank/DDBJ whole genome shotgun (WGS) entry which is preliminary data.</text>
</comment>
<dbReference type="InterPro" id="IPR036259">
    <property type="entry name" value="MFS_trans_sf"/>
</dbReference>
<feature type="transmembrane region" description="Helical" evidence="4">
    <location>
        <begin position="319"/>
        <end position="341"/>
    </location>
</feature>
<proteinExistence type="predicted"/>
<reference evidence="5 6" key="1">
    <citation type="submission" date="2024-09" db="EMBL/GenBank/DDBJ databases">
        <authorList>
            <person name="Sun Q."/>
            <person name="Mori K."/>
        </authorList>
    </citation>
    <scope>NUCLEOTIDE SEQUENCE [LARGE SCALE GENOMIC DNA]</scope>
    <source>
        <strain evidence="5 6">CECT 8064</strain>
    </source>
</reference>
<dbReference type="RefSeq" id="WP_390194366.1">
    <property type="nucleotide sequence ID" value="NZ_JBHMEP010000004.1"/>
</dbReference>
<dbReference type="Gene3D" id="1.20.1250.20">
    <property type="entry name" value="MFS general substrate transporter like domains"/>
    <property type="match status" value="1"/>
</dbReference>
<feature type="transmembrane region" description="Helical" evidence="4">
    <location>
        <begin position="347"/>
        <end position="365"/>
    </location>
</feature>